<reference evidence="1" key="1">
    <citation type="submission" date="2020-03" db="EMBL/GenBank/DDBJ databases">
        <title>Spirochaetal bacteria isolated from arthropods constitute a novel genus Entomospira genus novum within the order Spirochaetales.</title>
        <authorList>
            <person name="Grana-Miraglia L."/>
            <person name="Sikutova S."/>
            <person name="Fingerle V."/>
            <person name="Sing A."/>
            <person name="Castillo-Ramirez S."/>
            <person name="Margos G."/>
            <person name="Rudolf I."/>
        </authorList>
    </citation>
    <scope>NUCLEOTIDE SEQUENCE</scope>
    <source>
        <strain evidence="1">BR149</strain>
    </source>
</reference>
<evidence type="ECO:0008006" key="3">
    <source>
        <dbReference type="Google" id="ProtNLM"/>
    </source>
</evidence>
<evidence type="ECO:0000313" key="1">
    <source>
        <dbReference type="EMBL" id="NIZ68662.1"/>
    </source>
</evidence>
<accession>A0A968KW06</accession>
<sequence>MVIYSLLVLLSLTLLFAMLYRSWLYVRYRQWRFHHQAIRIGMKSEPRRLLWQLVRDYHIKESAYTLMNSRLLNKILLKALNDVEMDLSISLKERELLQYQYYEIKRFFDRVKVSPSLLTTKDLPMDALLLINKPDNVRLSLRARCIQLTNLGFSVALEKMSQEQWATLSHRGIFEFLYTDAQHFEYHFTAKLRTVKEDSGQLSLFFAHSKSIEILADQRPPSRRFDREALLAPADLLLDKTGNRQFTAQKEELCSLLELSLVGAVLKSSQDLLLHQFVYLQFMGATQRVVCYGRVEKLVQLGEQKQIHVQFLQTSRSSLNQISYLVYDL</sequence>
<dbReference type="RefSeq" id="WP_167694735.1">
    <property type="nucleotide sequence ID" value="NZ_CP118185.1"/>
</dbReference>
<dbReference type="EMBL" id="JAATLM010000001">
    <property type="protein sequence ID" value="NIZ68662.1"/>
    <property type="molecule type" value="Genomic_DNA"/>
</dbReference>
<name>A0A968KW06_9SPIO</name>
<evidence type="ECO:0000313" key="2">
    <source>
        <dbReference type="Proteomes" id="UP000778951"/>
    </source>
</evidence>
<protein>
    <recommendedName>
        <fullName evidence="3">PilZ domain-containing protein</fullName>
    </recommendedName>
</protein>
<organism evidence="1 2">
    <name type="scientific">Entomospira culicis</name>
    <dbReference type="NCBI Taxonomy" id="2719989"/>
    <lineage>
        <taxon>Bacteria</taxon>
        <taxon>Pseudomonadati</taxon>
        <taxon>Spirochaetota</taxon>
        <taxon>Spirochaetia</taxon>
        <taxon>Spirochaetales</taxon>
        <taxon>Spirochaetaceae</taxon>
        <taxon>Entomospira</taxon>
    </lineage>
</organism>
<proteinExistence type="predicted"/>
<comment type="caution">
    <text evidence="1">The sequence shown here is derived from an EMBL/GenBank/DDBJ whole genome shotgun (WGS) entry which is preliminary data.</text>
</comment>
<keyword evidence="2" id="KW-1185">Reference proteome</keyword>
<gene>
    <name evidence="1" type="ORF">HCT48_00290</name>
</gene>
<dbReference type="AlphaFoldDB" id="A0A968KW06"/>
<dbReference type="Proteomes" id="UP000778951">
    <property type="component" value="Unassembled WGS sequence"/>
</dbReference>